<dbReference type="InterPro" id="IPR006860">
    <property type="entry name" value="FecR"/>
</dbReference>
<name>A4VGR1_STUS1</name>
<keyword evidence="4" id="KW-1185">Reference proteome</keyword>
<proteinExistence type="predicted"/>
<dbReference type="Pfam" id="PF04773">
    <property type="entry name" value="FecR"/>
    <property type="match status" value="1"/>
</dbReference>
<dbReference type="AlphaFoldDB" id="A4VGR1"/>
<reference evidence="3 4" key="1">
    <citation type="journal article" date="2008" name="Proc. Natl. Acad. Sci. U.S.A.">
        <title>Nitrogen fixation island and rhizosphere competence traits in the genome of root-associated Pseudomonas stutzeri A1501.</title>
        <authorList>
            <person name="Yan Y."/>
            <person name="Yang J."/>
            <person name="Dou Y."/>
            <person name="Chen M."/>
            <person name="Ping S."/>
            <person name="Peng J."/>
            <person name="Lu W."/>
            <person name="Zhang W."/>
            <person name="Yao Z."/>
            <person name="Li H."/>
            <person name="Liu W."/>
            <person name="He S."/>
            <person name="Geng L."/>
            <person name="Zhang X."/>
            <person name="Yang F."/>
            <person name="Yu H."/>
            <person name="Zhan Y."/>
            <person name="Li D."/>
            <person name="Lin Z."/>
            <person name="Wang Y."/>
            <person name="Elmerich C."/>
            <person name="Lin M."/>
            <person name="Jin Q."/>
        </authorList>
    </citation>
    <scope>NUCLEOTIDE SEQUENCE [LARGE SCALE GENOMIC DNA]</scope>
    <source>
        <strain evidence="3 4">A1501</strain>
    </source>
</reference>
<evidence type="ECO:0000313" key="4">
    <source>
        <dbReference type="Proteomes" id="UP000000233"/>
    </source>
</evidence>
<evidence type="ECO:0000313" key="3">
    <source>
        <dbReference type="EMBL" id="ABP78162.1"/>
    </source>
</evidence>
<evidence type="ECO:0000259" key="2">
    <source>
        <dbReference type="Pfam" id="PF04773"/>
    </source>
</evidence>
<dbReference type="EMBL" id="CP000304">
    <property type="protein sequence ID" value="ABP78162.1"/>
    <property type="molecule type" value="Genomic_DNA"/>
</dbReference>
<gene>
    <name evidence="3" type="ordered locus">PST_0456</name>
</gene>
<organism evidence="3 4">
    <name type="scientific">Stutzerimonas stutzeri (strain A1501)</name>
    <name type="common">Pseudomonas stutzeri</name>
    <dbReference type="NCBI Taxonomy" id="379731"/>
    <lineage>
        <taxon>Bacteria</taxon>
        <taxon>Pseudomonadati</taxon>
        <taxon>Pseudomonadota</taxon>
        <taxon>Gammaproteobacteria</taxon>
        <taxon>Pseudomonadales</taxon>
        <taxon>Pseudomonadaceae</taxon>
        <taxon>Stutzerimonas</taxon>
    </lineage>
</organism>
<sequence length="224" mass="23859">MDARVRSRQRERQKSRNFSAPRSRRHGICEALPAVERRKRNAAGFFADLDCLSSLESSGTLPLCNSVDSRASMTCLDHYMRAFCTLAAVWLVPAFGSTLPEPVGHVARVEGAAFVSSRGHTNAAKVGQAIIPGVALSTGAEGGLGVIMGDGSVLSFGPDSELTLDDYRFAPASDELRLRATLNRGTLNLIAGDMARLDPQAIAVETPEGRVGVRGGQVLLKVKP</sequence>
<dbReference type="eggNOG" id="COG4254">
    <property type="taxonomic scope" value="Bacteria"/>
</dbReference>
<protein>
    <recommendedName>
        <fullName evidence="2">FecR protein domain-containing protein</fullName>
    </recommendedName>
</protein>
<dbReference type="HOGENOM" id="CLU_1234169_0_0_6"/>
<feature type="compositionally biased region" description="Basic and acidic residues" evidence="1">
    <location>
        <begin position="1"/>
        <end position="14"/>
    </location>
</feature>
<feature type="region of interest" description="Disordered" evidence="1">
    <location>
        <begin position="1"/>
        <end position="22"/>
    </location>
</feature>
<evidence type="ECO:0000256" key="1">
    <source>
        <dbReference type="SAM" id="MobiDB-lite"/>
    </source>
</evidence>
<feature type="domain" description="FecR protein" evidence="2">
    <location>
        <begin position="136"/>
        <end position="218"/>
    </location>
</feature>
<accession>A4VGR1</accession>
<dbReference type="Proteomes" id="UP000000233">
    <property type="component" value="Chromosome"/>
</dbReference>
<dbReference type="KEGG" id="psa:PST_0456"/>